<dbReference type="GeneID" id="49868085"/>
<dbReference type="OrthoDB" id="6902959at2"/>
<name>A0A1X0ZLT0_PSEPU</name>
<protein>
    <recommendedName>
        <fullName evidence="3">CopG family transcriptional regulator</fullName>
    </recommendedName>
</protein>
<dbReference type="Proteomes" id="UP000193675">
    <property type="component" value="Unassembled WGS sequence"/>
</dbReference>
<dbReference type="AlphaFoldDB" id="A0A1X0ZLT0"/>
<reference evidence="1 2" key="1">
    <citation type="submission" date="2017-04" db="EMBL/GenBank/DDBJ databases">
        <title>Presence of VIM-2 positive Pseudomonas species in chickens and their surrounding environment.</title>
        <authorList>
            <person name="Zhang R."/>
        </authorList>
    </citation>
    <scope>NUCLEOTIDE SEQUENCE [LARGE SCALE GENOMIC DNA]</scope>
    <source>
        <strain evidence="1 2">DZ-C18</strain>
    </source>
</reference>
<dbReference type="RefSeq" id="WP_084859283.1">
    <property type="nucleotide sequence ID" value="NZ_NBWC01000055.1"/>
</dbReference>
<evidence type="ECO:0008006" key="3">
    <source>
        <dbReference type="Google" id="ProtNLM"/>
    </source>
</evidence>
<accession>A0A1X0ZLT0</accession>
<organism evidence="1 2">
    <name type="scientific">Pseudomonas putida</name>
    <name type="common">Arthrobacter siderocapsulatus</name>
    <dbReference type="NCBI Taxonomy" id="303"/>
    <lineage>
        <taxon>Bacteria</taxon>
        <taxon>Pseudomonadati</taxon>
        <taxon>Pseudomonadota</taxon>
        <taxon>Gammaproteobacteria</taxon>
        <taxon>Pseudomonadales</taxon>
        <taxon>Pseudomonadaceae</taxon>
        <taxon>Pseudomonas</taxon>
    </lineage>
</organism>
<evidence type="ECO:0000313" key="1">
    <source>
        <dbReference type="EMBL" id="ORL58084.1"/>
    </source>
</evidence>
<gene>
    <name evidence="1" type="ORF">B7H17_26165</name>
</gene>
<proteinExistence type="predicted"/>
<sequence length="70" mass="7910">MPENTFELLPIEVKAEVRQLAADLGWSLERSTDEYLEMSRSLAIQEQLRQARHKAPVLGLVGHKKGLDVP</sequence>
<evidence type="ECO:0000313" key="2">
    <source>
        <dbReference type="Proteomes" id="UP000193675"/>
    </source>
</evidence>
<dbReference type="EMBL" id="NBWC01000055">
    <property type="protein sequence ID" value="ORL58084.1"/>
    <property type="molecule type" value="Genomic_DNA"/>
</dbReference>
<comment type="caution">
    <text evidence="1">The sequence shown here is derived from an EMBL/GenBank/DDBJ whole genome shotgun (WGS) entry which is preliminary data.</text>
</comment>